<keyword evidence="1" id="KW-0479">Metal-binding</keyword>
<dbReference type="Proteomes" id="UP000784294">
    <property type="component" value="Unassembled WGS sequence"/>
</dbReference>
<dbReference type="GO" id="GO:0008270">
    <property type="term" value="F:zinc ion binding"/>
    <property type="evidence" value="ECO:0007669"/>
    <property type="project" value="UniProtKB-KW"/>
</dbReference>
<feature type="region of interest" description="Disordered" evidence="2">
    <location>
        <begin position="138"/>
        <end position="275"/>
    </location>
</feature>
<feature type="compositionally biased region" description="Basic and acidic residues" evidence="2">
    <location>
        <begin position="200"/>
        <end position="211"/>
    </location>
</feature>
<comment type="caution">
    <text evidence="4">The sequence shown here is derived from an EMBL/GenBank/DDBJ whole genome shotgun (WGS) entry which is preliminary data.</text>
</comment>
<feature type="domain" description="GATA-type" evidence="3">
    <location>
        <begin position="15"/>
        <end position="47"/>
    </location>
</feature>
<proteinExistence type="predicted"/>
<feature type="compositionally biased region" description="Basic residues" evidence="2">
    <location>
        <begin position="160"/>
        <end position="178"/>
    </location>
</feature>
<dbReference type="AlphaFoldDB" id="A0A3S5B4P1"/>
<feature type="compositionally biased region" description="Basic residues" evidence="2">
    <location>
        <begin position="251"/>
        <end position="262"/>
    </location>
</feature>
<evidence type="ECO:0000259" key="3">
    <source>
        <dbReference type="PROSITE" id="PS50114"/>
    </source>
</evidence>
<gene>
    <name evidence="4" type="ORF">PXEA_LOCUS6576</name>
</gene>
<keyword evidence="5" id="KW-1185">Reference proteome</keyword>
<keyword evidence="1" id="KW-0862">Zinc</keyword>
<evidence type="ECO:0000256" key="2">
    <source>
        <dbReference type="SAM" id="MobiDB-lite"/>
    </source>
</evidence>
<feature type="region of interest" description="Disordered" evidence="2">
    <location>
        <begin position="514"/>
        <end position="547"/>
    </location>
</feature>
<feature type="compositionally biased region" description="Polar residues" evidence="2">
    <location>
        <begin position="535"/>
        <end position="547"/>
    </location>
</feature>
<evidence type="ECO:0000313" key="5">
    <source>
        <dbReference type="Proteomes" id="UP000784294"/>
    </source>
</evidence>
<evidence type="ECO:0000313" key="4">
    <source>
        <dbReference type="EMBL" id="VEL13136.1"/>
    </source>
</evidence>
<sequence>MQETGFPASSLVSARAGHRECVKCGVLTASDWCPDGTGHFLCHACSFTRLYEAGLSGSALLYPSRRGYETNDTGDKTASLSADAAEAVVNASAVASLETGKLDDALFSPAGQTKASAEVDEVDSAAYTASVSGYRPPLTHVAFHHSPANQPQPQPQPQHQHQHQTYHQHQHQYQHAHRGQPSTNSEADLRFPHPPQGHGLRGDDRLPRQDHNPQQQMHLQAVARPPSARETPAPRAIGHPSYPAHFQPNHSHNHTHPQHHHQAPVQEMAPPQPQQQVELESPENARVSEEVYAYPLRPSGYMNHFAPTHPFYQPYMQTQAAAYPAYPNTGGMISSFPGYPSDRPAPHPLPMEEAFSGPLAEDRYRGDALQTNRLLSHSVCPEAAPPSSGLKTTSTGFAGATGTGGTTTTSAGLAYTCPSGGVGLVSMSTMAACAAAAVSAAAAAAAVGVTGSLVGVRKTASETGVIEDSAFPPPQLPPLPGVKTTSHQHICCPGAMERRPGGCDLAGDEASEAGRKSRLDSPFCQNLGPVRPRSATGNNRRQVSCFA</sequence>
<protein>
    <recommendedName>
        <fullName evidence="3">GATA-type domain-containing protein</fullName>
    </recommendedName>
</protein>
<keyword evidence="1" id="KW-0863">Zinc-finger</keyword>
<evidence type="ECO:0000256" key="1">
    <source>
        <dbReference type="PROSITE-ProRule" id="PRU00094"/>
    </source>
</evidence>
<dbReference type="InterPro" id="IPR000679">
    <property type="entry name" value="Znf_GATA"/>
</dbReference>
<name>A0A3S5B4P1_9PLAT</name>
<dbReference type="PROSITE" id="PS50114">
    <property type="entry name" value="GATA_ZN_FINGER_2"/>
    <property type="match status" value="1"/>
</dbReference>
<dbReference type="GO" id="GO:0006355">
    <property type="term" value="P:regulation of DNA-templated transcription"/>
    <property type="evidence" value="ECO:0007669"/>
    <property type="project" value="InterPro"/>
</dbReference>
<dbReference type="EMBL" id="CAAALY010016851">
    <property type="protein sequence ID" value="VEL13136.1"/>
    <property type="molecule type" value="Genomic_DNA"/>
</dbReference>
<reference evidence="4" key="1">
    <citation type="submission" date="2018-11" db="EMBL/GenBank/DDBJ databases">
        <authorList>
            <consortium name="Pathogen Informatics"/>
        </authorList>
    </citation>
    <scope>NUCLEOTIDE SEQUENCE</scope>
</reference>
<organism evidence="4 5">
    <name type="scientific">Protopolystoma xenopodis</name>
    <dbReference type="NCBI Taxonomy" id="117903"/>
    <lineage>
        <taxon>Eukaryota</taxon>
        <taxon>Metazoa</taxon>
        <taxon>Spiralia</taxon>
        <taxon>Lophotrochozoa</taxon>
        <taxon>Platyhelminthes</taxon>
        <taxon>Monogenea</taxon>
        <taxon>Polyopisthocotylea</taxon>
        <taxon>Polystomatidea</taxon>
        <taxon>Polystomatidae</taxon>
        <taxon>Protopolystoma</taxon>
    </lineage>
</organism>
<dbReference type="GO" id="GO:0043565">
    <property type="term" value="F:sequence-specific DNA binding"/>
    <property type="evidence" value="ECO:0007669"/>
    <property type="project" value="InterPro"/>
</dbReference>
<accession>A0A3S5B4P1</accession>